<feature type="region of interest" description="Disordered" evidence="5">
    <location>
        <begin position="555"/>
        <end position="580"/>
    </location>
</feature>
<evidence type="ECO:0000313" key="8">
    <source>
        <dbReference type="EMBL" id="USP72866.1"/>
    </source>
</evidence>
<feature type="transmembrane region" description="Helical" evidence="6">
    <location>
        <begin position="43"/>
        <end position="69"/>
    </location>
</feature>
<comment type="subcellular location">
    <subcellularLocation>
        <location evidence="1">Membrane</location>
        <topology evidence="1">Multi-pass membrane protein</topology>
    </subcellularLocation>
</comment>
<feature type="transmembrane region" description="Helical" evidence="6">
    <location>
        <begin position="529"/>
        <end position="547"/>
    </location>
</feature>
<feature type="transmembrane region" description="Helical" evidence="6">
    <location>
        <begin position="81"/>
        <end position="100"/>
    </location>
</feature>
<name>A0A9Q8YZ96_CURCL</name>
<feature type="transmembrane region" description="Helical" evidence="6">
    <location>
        <begin position="154"/>
        <end position="179"/>
    </location>
</feature>
<keyword evidence="4 6" id="KW-0472">Membrane</keyword>
<feature type="transmembrane region" description="Helical" evidence="6">
    <location>
        <begin position="291"/>
        <end position="310"/>
    </location>
</feature>
<feature type="transmembrane region" description="Helical" evidence="6">
    <location>
        <begin position="422"/>
        <end position="444"/>
    </location>
</feature>
<accession>A0A9Q8YZ96</accession>
<dbReference type="FunFam" id="1.20.1250.20:FF:000196">
    <property type="entry name" value="MFS toxin efflux pump (AflT)"/>
    <property type="match status" value="1"/>
</dbReference>
<feature type="region of interest" description="Disordered" evidence="5">
    <location>
        <begin position="1"/>
        <end position="31"/>
    </location>
</feature>
<evidence type="ECO:0000256" key="3">
    <source>
        <dbReference type="ARBA" id="ARBA00022989"/>
    </source>
</evidence>
<evidence type="ECO:0000256" key="2">
    <source>
        <dbReference type="ARBA" id="ARBA00022692"/>
    </source>
</evidence>
<dbReference type="AlphaFoldDB" id="A0A9Q8YZ96"/>
<dbReference type="SUPFAM" id="SSF103473">
    <property type="entry name" value="MFS general substrate transporter"/>
    <property type="match status" value="1"/>
</dbReference>
<dbReference type="GO" id="GO:0005886">
    <property type="term" value="C:plasma membrane"/>
    <property type="evidence" value="ECO:0007669"/>
    <property type="project" value="TreeGrafter"/>
</dbReference>
<feature type="transmembrane region" description="Helical" evidence="6">
    <location>
        <begin position="331"/>
        <end position="353"/>
    </location>
</feature>
<feature type="domain" description="Major facilitator superfamily (MFS) profile" evidence="7">
    <location>
        <begin position="46"/>
        <end position="552"/>
    </location>
</feature>
<feature type="transmembrane region" description="Helical" evidence="6">
    <location>
        <begin position="397"/>
        <end position="416"/>
    </location>
</feature>
<evidence type="ECO:0000256" key="6">
    <source>
        <dbReference type="SAM" id="Phobius"/>
    </source>
</evidence>
<evidence type="ECO:0000313" key="9">
    <source>
        <dbReference type="Proteomes" id="UP001056012"/>
    </source>
</evidence>
<dbReference type="Proteomes" id="UP001056012">
    <property type="component" value="Chromosome 1"/>
</dbReference>
<dbReference type="VEuPathDB" id="FungiDB:yc1106_00140"/>
<feature type="transmembrane region" description="Helical" evidence="6">
    <location>
        <begin position="365"/>
        <end position="385"/>
    </location>
</feature>
<dbReference type="PANTHER" id="PTHR23501:SF201">
    <property type="entry name" value="MFS AFLATOXIN EFFLUX PUMP"/>
    <property type="match status" value="1"/>
</dbReference>
<keyword evidence="2 6" id="KW-0812">Transmembrane</keyword>
<keyword evidence="9" id="KW-1185">Reference proteome</keyword>
<feature type="transmembrane region" description="Helical" evidence="6">
    <location>
        <begin position="186"/>
        <end position="209"/>
    </location>
</feature>
<feature type="transmembrane region" description="Helical" evidence="6">
    <location>
        <begin position="221"/>
        <end position="239"/>
    </location>
</feature>
<dbReference type="InterPro" id="IPR036259">
    <property type="entry name" value="MFS_trans_sf"/>
</dbReference>
<dbReference type="CDD" id="cd17502">
    <property type="entry name" value="MFS_Azr1_MDR_like"/>
    <property type="match status" value="1"/>
</dbReference>
<dbReference type="EMBL" id="CP089274">
    <property type="protein sequence ID" value="USP72866.1"/>
    <property type="molecule type" value="Genomic_DNA"/>
</dbReference>
<dbReference type="Gene3D" id="1.20.1250.20">
    <property type="entry name" value="MFS general substrate transporter like domains"/>
    <property type="match status" value="2"/>
</dbReference>
<evidence type="ECO:0000259" key="7">
    <source>
        <dbReference type="PROSITE" id="PS50850"/>
    </source>
</evidence>
<dbReference type="PANTHER" id="PTHR23501">
    <property type="entry name" value="MAJOR FACILITATOR SUPERFAMILY"/>
    <property type="match status" value="1"/>
</dbReference>
<evidence type="ECO:0000256" key="4">
    <source>
        <dbReference type="ARBA" id="ARBA00023136"/>
    </source>
</evidence>
<proteinExistence type="predicted"/>
<dbReference type="Pfam" id="PF07690">
    <property type="entry name" value="MFS_1"/>
    <property type="match status" value="1"/>
</dbReference>
<feature type="compositionally biased region" description="Polar residues" evidence="5">
    <location>
        <begin position="1"/>
        <end position="12"/>
    </location>
</feature>
<gene>
    <name evidence="8" type="ORF">yc1106_00140</name>
</gene>
<organism evidence="8 9">
    <name type="scientific">Curvularia clavata</name>
    <dbReference type="NCBI Taxonomy" id="95742"/>
    <lineage>
        <taxon>Eukaryota</taxon>
        <taxon>Fungi</taxon>
        <taxon>Dikarya</taxon>
        <taxon>Ascomycota</taxon>
        <taxon>Pezizomycotina</taxon>
        <taxon>Dothideomycetes</taxon>
        <taxon>Pleosporomycetidae</taxon>
        <taxon>Pleosporales</taxon>
        <taxon>Pleosporineae</taxon>
        <taxon>Pleosporaceae</taxon>
        <taxon>Curvularia</taxon>
    </lineage>
</organism>
<dbReference type="OrthoDB" id="10021397at2759"/>
<feature type="transmembrane region" description="Helical" evidence="6">
    <location>
        <begin position="260"/>
        <end position="279"/>
    </location>
</feature>
<dbReference type="GO" id="GO:0022857">
    <property type="term" value="F:transmembrane transporter activity"/>
    <property type="evidence" value="ECO:0007669"/>
    <property type="project" value="InterPro"/>
</dbReference>
<dbReference type="InterPro" id="IPR020846">
    <property type="entry name" value="MFS_dom"/>
</dbReference>
<evidence type="ECO:0000256" key="5">
    <source>
        <dbReference type="SAM" id="MobiDB-lite"/>
    </source>
</evidence>
<sequence length="580" mass="63004">MERTPTPSSASHTEPEKPTKSQASTSNDYADTEENFNPKSVKFWLIIISIYMCFFLVALDRMIIATAIPAITNTFDSIADIGWYGSAYMLACAIFGPFFGKLYQIYNTKWTFLISIIIFEVGSVVCGAAPSSTACENDCPKFTVVYWLTTSSVIIGRTIAGAGAAGISNGAIMVTVSLVPLRKRPVFTGLFGLAFGVSSVLGPFLGGTFTDSRSLGWRWCFYINLPIGAFTFVAVLFFLRIKAPPKTTLSIFAQIKRLDPIGLLFFAPSMVCLILALQWGGTTDPWSAPKIIGLFVAFAVTFIAFLIVEFKMPETAMAPRRVVCNRSMAGAMLFAFIISGSMMNVFYYISIWFQAAQGQSAMQGGVRTIPMVVSLVLTGIINGAITQKIGYYNPSMFMTPILTSVAAGLLSMLTPHSGSNEWIGYQIFFGIGLGFGLQSTNLVAQTVLPQRDVSLGIANIMFMQQQGGAIFLAVGQNIFSQQLVKQLSGIADLNTQAVINTGATDLRKIVPVNEIDTVIDAYSYSLTRVFILSAALSAFVIIATFMVEWRSIKKGAGPSTKENKDLEKDAETEKEAEGDK</sequence>
<feature type="compositionally biased region" description="Basic and acidic residues" evidence="5">
    <location>
        <begin position="561"/>
        <end position="580"/>
    </location>
</feature>
<reference evidence="8" key="1">
    <citation type="submission" date="2021-12" db="EMBL/GenBank/DDBJ databases">
        <title>Curvularia clavata genome.</title>
        <authorList>
            <person name="Cao Y."/>
        </authorList>
    </citation>
    <scope>NUCLEOTIDE SEQUENCE</scope>
    <source>
        <strain evidence="8">Yc1106</strain>
    </source>
</reference>
<protein>
    <submittedName>
        <fullName evidence="8">Aflatoxin efflux pump aflt</fullName>
    </submittedName>
</protein>
<feature type="transmembrane region" description="Helical" evidence="6">
    <location>
        <begin position="112"/>
        <end position="134"/>
    </location>
</feature>
<evidence type="ECO:0000256" key="1">
    <source>
        <dbReference type="ARBA" id="ARBA00004141"/>
    </source>
</evidence>
<dbReference type="PROSITE" id="PS50850">
    <property type="entry name" value="MFS"/>
    <property type="match status" value="1"/>
</dbReference>
<feature type="compositionally biased region" description="Polar residues" evidence="5">
    <location>
        <begin position="20"/>
        <end position="29"/>
    </location>
</feature>
<keyword evidence="3 6" id="KW-1133">Transmembrane helix</keyword>
<dbReference type="InterPro" id="IPR011701">
    <property type="entry name" value="MFS"/>
</dbReference>